<dbReference type="AlphaFoldDB" id="A0A1T2X0Z6"/>
<reference evidence="2 3" key="1">
    <citation type="submission" date="2017-01" db="EMBL/GenBank/DDBJ databases">
        <title>Genome analysis of Paenibacillus selenitrireducens ES3-24.</title>
        <authorList>
            <person name="Xu D."/>
            <person name="Yao R."/>
            <person name="Zheng S."/>
        </authorList>
    </citation>
    <scope>NUCLEOTIDE SEQUENCE [LARGE SCALE GENOMIC DNA]</scope>
    <source>
        <strain evidence="2 3">ES3-24</strain>
    </source>
</reference>
<dbReference type="Gene3D" id="3.90.1200.10">
    <property type="match status" value="1"/>
</dbReference>
<dbReference type="Proteomes" id="UP000190188">
    <property type="component" value="Unassembled WGS sequence"/>
</dbReference>
<proteinExistence type="predicted"/>
<keyword evidence="3" id="KW-1185">Reference proteome</keyword>
<dbReference type="SUPFAM" id="SSF56112">
    <property type="entry name" value="Protein kinase-like (PK-like)"/>
    <property type="match status" value="1"/>
</dbReference>
<name>A0A1T2X0Z6_9BACL</name>
<accession>A0A1T2X0Z6</accession>
<dbReference type="InterPro" id="IPR002575">
    <property type="entry name" value="Aminoglycoside_PTrfase"/>
</dbReference>
<sequence length="301" mass="34277">MIPERLSAYYSVTPLLGEISEWSLLRKWSLSEVYRVRLKSGESRIIKWGGKEMAGEADIYQRLVSPLKIRSPHIFGFFELENSAIMIMEDVGRDNLEQQPSPDLFLEAARELARLREAASANLEKNLPSEIIRSYTISAADLLALLDDLLRSHRLSGSNTLLKLQNTFPRDLNKLYQTLPLTLVHHDYHAKNLLIQGNCIMPIDWSLSYLSPHLGDLYCLITEACAWSNVSKQDILSAFRNEVRTDLSVEELNWQVRVGGICWLVKTLKWLVYGGTDTIPGSEAWIPDLMIDLEGLMEETD</sequence>
<dbReference type="EMBL" id="MSZX01000016">
    <property type="protein sequence ID" value="OPA73522.1"/>
    <property type="molecule type" value="Genomic_DNA"/>
</dbReference>
<dbReference type="RefSeq" id="WP_078502547.1">
    <property type="nucleotide sequence ID" value="NZ_MSZX01000016.1"/>
</dbReference>
<organism evidence="2 3">
    <name type="scientific">Paenibacillus selenitireducens</name>
    <dbReference type="NCBI Taxonomy" id="1324314"/>
    <lineage>
        <taxon>Bacteria</taxon>
        <taxon>Bacillati</taxon>
        <taxon>Bacillota</taxon>
        <taxon>Bacilli</taxon>
        <taxon>Bacillales</taxon>
        <taxon>Paenibacillaceae</taxon>
        <taxon>Paenibacillus</taxon>
    </lineage>
</organism>
<protein>
    <recommendedName>
        <fullName evidence="1">Aminoglycoside phosphotransferase domain-containing protein</fullName>
    </recommendedName>
</protein>
<evidence type="ECO:0000259" key="1">
    <source>
        <dbReference type="Pfam" id="PF01636"/>
    </source>
</evidence>
<dbReference type="STRING" id="1324314.BVG16_28245"/>
<gene>
    <name evidence="2" type="ORF">BVG16_28245</name>
</gene>
<dbReference type="InterPro" id="IPR011009">
    <property type="entry name" value="Kinase-like_dom_sf"/>
</dbReference>
<evidence type="ECO:0000313" key="2">
    <source>
        <dbReference type="EMBL" id="OPA73522.1"/>
    </source>
</evidence>
<feature type="domain" description="Aminoglycoside phosphotransferase" evidence="1">
    <location>
        <begin position="54"/>
        <end position="227"/>
    </location>
</feature>
<dbReference type="OrthoDB" id="9800774at2"/>
<comment type="caution">
    <text evidence="2">The sequence shown here is derived from an EMBL/GenBank/DDBJ whole genome shotgun (WGS) entry which is preliminary data.</text>
</comment>
<evidence type="ECO:0000313" key="3">
    <source>
        <dbReference type="Proteomes" id="UP000190188"/>
    </source>
</evidence>
<dbReference type="Pfam" id="PF01636">
    <property type="entry name" value="APH"/>
    <property type="match status" value="1"/>
</dbReference>